<evidence type="ECO:0000313" key="1">
    <source>
        <dbReference type="EMBL" id="AXR04880.1"/>
    </source>
</evidence>
<protein>
    <submittedName>
        <fullName evidence="1">Uncharacterized protein</fullName>
    </submittedName>
</protein>
<dbReference type="EMBL" id="CP031762">
    <property type="protein sequence ID" value="AXR04880.1"/>
    <property type="molecule type" value="Genomic_DNA"/>
</dbReference>
<organism evidence="1 2">
    <name type="scientific">Pseudoalteromonas piscicida</name>
    <dbReference type="NCBI Taxonomy" id="43662"/>
    <lineage>
        <taxon>Bacteria</taxon>
        <taxon>Pseudomonadati</taxon>
        <taxon>Pseudomonadota</taxon>
        <taxon>Gammaproteobacteria</taxon>
        <taxon>Alteromonadales</taxon>
        <taxon>Pseudoalteromonadaceae</taxon>
        <taxon>Pseudoalteromonas</taxon>
    </lineage>
</organism>
<dbReference type="Proteomes" id="UP000258102">
    <property type="component" value="Chromosome 2"/>
</dbReference>
<reference evidence="1 2" key="1">
    <citation type="submission" date="2018-08" db="EMBL/GenBank/DDBJ databases">
        <title>Whole Genome Sequences of Two Pseudoalteromonas piscicida Strains, DE1-A and DE2-A, which Exhibit Strong Antibacterial Activity against Vibrio vulnificus.</title>
        <authorList>
            <person name="Richards G.P."/>
            <person name="Needleman D.S."/>
            <person name="Watson M.A."/>
            <person name="Polson S.W."/>
        </authorList>
    </citation>
    <scope>NUCLEOTIDE SEQUENCE [LARGE SCALE GENOMIC DNA]</scope>
    <source>
        <strain evidence="1 2">DE2-A</strain>
    </source>
</reference>
<evidence type="ECO:0000313" key="2">
    <source>
        <dbReference type="Proteomes" id="UP000258102"/>
    </source>
</evidence>
<name>A0AAD0W5R3_PSEO7</name>
<accession>A0AAD0W5R3</accession>
<gene>
    <name evidence="1" type="ORF">D0511_22055</name>
</gene>
<sequence>MFVPSSWILQHLDSL</sequence>
<proteinExistence type="predicted"/>